<evidence type="ECO:0000313" key="3">
    <source>
        <dbReference type="EMBL" id="GAA5103479.1"/>
    </source>
</evidence>
<keyword evidence="1" id="KW-0812">Transmembrane</keyword>
<feature type="signal peptide" evidence="2">
    <location>
        <begin position="1"/>
        <end position="28"/>
    </location>
</feature>
<name>A0ABP9MXJ7_9HYPH</name>
<sequence>MVKLFKNNVLSIFMAIAFSFLQVVNVNANYLKNNSQQETPVSVVKQKAISTAALYNHNPDSNHWAENETATEGKIEPVVDPITIAVGVVIGTYVIGTLLGWMKDFKEIFFT</sequence>
<comment type="caution">
    <text evidence="3">The sequence shown here is derived from an EMBL/GenBank/DDBJ whole genome shotgun (WGS) entry which is preliminary data.</text>
</comment>
<keyword evidence="2" id="KW-0732">Signal</keyword>
<dbReference type="EMBL" id="BAABIZ010000001">
    <property type="protein sequence ID" value="GAA5103479.1"/>
    <property type="molecule type" value="Genomic_DNA"/>
</dbReference>
<keyword evidence="1" id="KW-0472">Membrane</keyword>
<evidence type="ECO:0000256" key="1">
    <source>
        <dbReference type="SAM" id="Phobius"/>
    </source>
</evidence>
<feature type="transmembrane region" description="Helical" evidence="1">
    <location>
        <begin position="82"/>
        <end position="102"/>
    </location>
</feature>
<dbReference type="Proteomes" id="UP001500864">
    <property type="component" value="Unassembled WGS sequence"/>
</dbReference>
<reference evidence="4" key="1">
    <citation type="journal article" date="2019" name="Int. J. Syst. Evol. Microbiol.">
        <title>The Global Catalogue of Microorganisms (GCM) 10K type strain sequencing project: providing services to taxonomists for standard genome sequencing and annotation.</title>
        <authorList>
            <consortium name="The Broad Institute Genomics Platform"/>
            <consortium name="The Broad Institute Genome Sequencing Center for Infectious Disease"/>
            <person name="Wu L."/>
            <person name="Ma J."/>
        </authorList>
    </citation>
    <scope>NUCLEOTIDE SEQUENCE [LARGE SCALE GENOMIC DNA]</scope>
    <source>
        <strain evidence="4">JCM 17712</strain>
    </source>
</reference>
<organism evidence="3 4">
    <name type="scientific">Bartonella jaculi</name>
    <dbReference type="NCBI Taxonomy" id="686226"/>
    <lineage>
        <taxon>Bacteria</taxon>
        <taxon>Pseudomonadati</taxon>
        <taxon>Pseudomonadota</taxon>
        <taxon>Alphaproteobacteria</taxon>
        <taxon>Hyphomicrobiales</taxon>
        <taxon>Bartonellaceae</taxon>
        <taxon>Bartonella</taxon>
    </lineage>
</organism>
<keyword evidence="1" id="KW-1133">Transmembrane helix</keyword>
<accession>A0ABP9MXJ7</accession>
<proteinExistence type="predicted"/>
<gene>
    <name evidence="3" type="ORF">GCM10023261_00670</name>
</gene>
<evidence type="ECO:0000313" key="4">
    <source>
        <dbReference type="Proteomes" id="UP001500864"/>
    </source>
</evidence>
<feature type="chain" id="PRO_5046336596" evidence="2">
    <location>
        <begin position="29"/>
        <end position="111"/>
    </location>
</feature>
<protein>
    <submittedName>
        <fullName evidence="3">Uncharacterized protein</fullName>
    </submittedName>
</protein>
<dbReference type="RefSeq" id="WP_345113532.1">
    <property type="nucleotide sequence ID" value="NZ_BAABIZ010000001.1"/>
</dbReference>
<evidence type="ECO:0000256" key="2">
    <source>
        <dbReference type="SAM" id="SignalP"/>
    </source>
</evidence>
<keyword evidence="4" id="KW-1185">Reference proteome</keyword>